<dbReference type="EMBL" id="SDMR01000002">
    <property type="protein sequence ID" value="TBT95794.1"/>
    <property type="molecule type" value="Genomic_DNA"/>
</dbReference>
<dbReference type="PROSITE" id="PS50977">
    <property type="entry name" value="HTH_TETR_2"/>
    <property type="match status" value="1"/>
</dbReference>
<gene>
    <name evidence="4" type="ORF">ET996_02095</name>
</gene>
<dbReference type="GO" id="GO:0003700">
    <property type="term" value="F:DNA-binding transcription factor activity"/>
    <property type="evidence" value="ECO:0007669"/>
    <property type="project" value="TreeGrafter"/>
</dbReference>
<evidence type="ECO:0000313" key="5">
    <source>
        <dbReference type="Proteomes" id="UP000291933"/>
    </source>
</evidence>
<dbReference type="PANTHER" id="PTHR30055:SF226">
    <property type="entry name" value="HTH-TYPE TRANSCRIPTIONAL REGULATOR PKSA"/>
    <property type="match status" value="1"/>
</dbReference>
<dbReference type="GO" id="GO:0000976">
    <property type="term" value="F:transcription cis-regulatory region binding"/>
    <property type="evidence" value="ECO:0007669"/>
    <property type="project" value="TreeGrafter"/>
</dbReference>
<organism evidence="4 5">
    <name type="scientific">Propioniciclava tarda</name>
    <dbReference type="NCBI Taxonomy" id="433330"/>
    <lineage>
        <taxon>Bacteria</taxon>
        <taxon>Bacillati</taxon>
        <taxon>Actinomycetota</taxon>
        <taxon>Actinomycetes</taxon>
        <taxon>Propionibacteriales</taxon>
        <taxon>Propionibacteriaceae</taxon>
        <taxon>Propioniciclava</taxon>
    </lineage>
</organism>
<dbReference type="Gene3D" id="1.10.357.10">
    <property type="entry name" value="Tetracycline Repressor, domain 2"/>
    <property type="match status" value="1"/>
</dbReference>
<accession>A0A4Q9KMY2</accession>
<evidence type="ECO:0000313" key="4">
    <source>
        <dbReference type="EMBL" id="TBT95794.1"/>
    </source>
</evidence>
<protein>
    <submittedName>
        <fullName evidence="4">TetR/AcrR family transcriptional regulator</fullName>
    </submittedName>
</protein>
<evidence type="ECO:0000259" key="3">
    <source>
        <dbReference type="PROSITE" id="PS50977"/>
    </source>
</evidence>
<dbReference type="OrthoDB" id="4709704at2"/>
<dbReference type="SUPFAM" id="SSF46689">
    <property type="entry name" value="Homeodomain-like"/>
    <property type="match status" value="1"/>
</dbReference>
<reference evidence="4 5" key="1">
    <citation type="submission" date="2019-01" db="EMBL/GenBank/DDBJ databases">
        <title>Lactibacter flavus gen. nov., sp. nov., a novel bacterium of the family Propionibacteriaceae isolated from raw milk and dairy products.</title>
        <authorList>
            <person name="Huptas C."/>
            <person name="Wenning M."/>
            <person name="Breitenwieser F."/>
            <person name="Doll E."/>
            <person name="Von Neubeck M."/>
            <person name="Busse H.-J."/>
            <person name="Scherer S."/>
        </authorList>
    </citation>
    <scope>NUCLEOTIDE SEQUENCE [LARGE SCALE GENOMIC DNA]</scope>
    <source>
        <strain evidence="5">DSM 22130 / JCM 15804 / WR061</strain>
    </source>
</reference>
<dbReference type="RefSeq" id="WP_131170909.1">
    <property type="nucleotide sequence ID" value="NZ_FXTL01000002.1"/>
</dbReference>
<evidence type="ECO:0000256" key="1">
    <source>
        <dbReference type="ARBA" id="ARBA00023125"/>
    </source>
</evidence>
<feature type="domain" description="HTH tetR-type" evidence="3">
    <location>
        <begin position="14"/>
        <end position="74"/>
    </location>
</feature>
<proteinExistence type="predicted"/>
<evidence type="ECO:0000256" key="2">
    <source>
        <dbReference type="PROSITE-ProRule" id="PRU00335"/>
    </source>
</evidence>
<dbReference type="InterPro" id="IPR050109">
    <property type="entry name" value="HTH-type_TetR-like_transc_reg"/>
</dbReference>
<dbReference type="InterPro" id="IPR001647">
    <property type="entry name" value="HTH_TetR"/>
</dbReference>
<name>A0A4Q9KMY2_PROTD</name>
<keyword evidence="1 2" id="KW-0238">DNA-binding</keyword>
<dbReference type="Pfam" id="PF00440">
    <property type="entry name" value="TetR_N"/>
    <property type="match status" value="1"/>
</dbReference>
<feature type="DNA-binding region" description="H-T-H motif" evidence="2">
    <location>
        <begin position="37"/>
        <end position="56"/>
    </location>
</feature>
<comment type="caution">
    <text evidence="4">The sequence shown here is derived from an EMBL/GenBank/DDBJ whole genome shotgun (WGS) entry which is preliminary data.</text>
</comment>
<keyword evidence="5" id="KW-1185">Reference proteome</keyword>
<dbReference type="AlphaFoldDB" id="A0A4Q9KMY2"/>
<dbReference type="PANTHER" id="PTHR30055">
    <property type="entry name" value="HTH-TYPE TRANSCRIPTIONAL REGULATOR RUTR"/>
    <property type="match status" value="1"/>
</dbReference>
<dbReference type="Proteomes" id="UP000291933">
    <property type="component" value="Unassembled WGS sequence"/>
</dbReference>
<sequence length="201" mass="22235">MPKISAPTVREHRQIVLARLIDAAEGILRTQGVAELTAGAVTAEAGIARNSIYRYVDSIGDLRGLVLARYLPRWMRAVDERLARIDDPRERVLEWVRANLEQASVNGHGWLMAVARSTRLEQGLRSDLDQAHQTQDFLKSGLSALGLADMPIRTELIRSVVDAGFRSLDAGHQLDDVTHWALVAVEAIIEASEVRGDRPQS</sequence>
<dbReference type="InterPro" id="IPR009057">
    <property type="entry name" value="Homeodomain-like_sf"/>
</dbReference>